<evidence type="ECO:0000256" key="7">
    <source>
        <dbReference type="ARBA" id="ARBA00022723"/>
    </source>
</evidence>
<evidence type="ECO:0000256" key="6">
    <source>
        <dbReference type="ARBA" id="ARBA00022692"/>
    </source>
</evidence>
<dbReference type="FunFam" id="3.30.40.10:FF:000357">
    <property type="entry name" value="Peroxisome biogenesis protein 12"/>
    <property type="match status" value="1"/>
</dbReference>
<keyword evidence="14 17" id="KW-0576">Peroxisome</keyword>
<evidence type="ECO:0000313" key="21">
    <source>
        <dbReference type="Proteomes" id="UP001249851"/>
    </source>
</evidence>
<evidence type="ECO:0000313" key="20">
    <source>
        <dbReference type="EMBL" id="KAK2554263.1"/>
    </source>
</evidence>
<feature type="transmembrane region" description="Helical" evidence="18">
    <location>
        <begin position="237"/>
        <end position="259"/>
    </location>
</feature>
<dbReference type="Pfam" id="PF04757">
    <property type="entry name" value="Pex2_Pex12"/>
    <property type="match status" value="1"/>
</dbReference>
<name>A0AAD9Q421_ACRCE</name>
<keyword evidence="6 18" id="KW-0812">Transmembrane</keyword>
<proteinExistence type="inferred from homology"/>
<keyword evidence="10" id="KW-0862">Zinc</keyword>
<evidence type="ECO:0000256" key="9">
    <source>
        <dbReference type="ARBA" id="ARBA00022786"/>
    </source>
</evidence>
<keyword evidence="12 18" id="KW-1133">Transmembrane helix</keyword>
<comment type="function">
    <text evidence="16">Component of a retrotranslocation channel required for peroxisome organization by mediating export of the PEX5 receptor from peroxisomes to the cytosol, thereby promoting PEX5 recycling. The retrotranslocation channel is composed of PEX2, PEX10 and PEX12; each subunit contributing transmembrane segments that coassemble into an open channel that specifically allows the passage of PEX5 through the peroxisomal membrane. PEX12 also regulates PEX5 recycling by activating the E3 ubiquitin-protein ligase activity of PEX10. When PEX5 recycling is compromised, PEX12 stimulates PEX10-mediated polyubiquitination of PEX5, leading to its subsequent degradation.</text>
</comment>
<gene>
    <name evidence="20" type="ORF">P5673_024265</name>
</gene>
<keyword evidence="7" id="KW-0479">Metal-binding</keyword>
<dbReference type="AlphaFoldDB" id="A0AAD9Q421"/>
<comment type="similarity">
    <text evidence="3 17">Belongs to the pex2/pex10/pex12 family.</text>
</comment>
<feature type="domain" description="Pex N-terminal" evidence="19">
    <location>
        <begin position="26"/>
        <end position="265"/>
    </location>
</feature>
<reference evidence="20" key="2">
    <citation type="journal article" date="2023" name="Science">
        <title>Genomic signatures of disease resistance in endangered staghorn corals.</title>
        <authorList>
            <person name="Vollmer S.V."/>
            <person name="Selwyn J.D."/>
            <person name="Despard B.A."/>
            <person name="Roesel C.L."/>
        </authorList>
    </citation>
    <scope>NUCLEOTIDE SEQUENCE</scope>
    <source>
        <strain evidence="20">K2</strain>
    </source>
</reference>
<dbReference type="InterPro" id="IPR013083">
    <property type="entry name" value="Znf_RING/FYVE/PHD"/>
</dbReference>
<sequence>MAEFAAHLNQSATNANPTIFEIIAEESMASALRPAVGYALNVLATSNPDKWGWVWRVGDEIYLCLDYLVQNHYLKNYGGSISENFYGLKRVNRVMIGNKEGGLSRFQRHLSLIMLVTVPYAKLKLDKLFEKAREEHLSGNQASYHARKRSYFSQLKRIFFYVYPFFHFTWETIFLCYHLMYIFKFSEVHSPLLHVIGISLQRLTRQDILAQDMRNSYNNLLKGNTLLEKMSSIPSSFGHVLVSTLANGLPVIVFFLKFIEWWYSSDNKKAVQSVTQLPIPVPPPQPKPADHGVQLPPHPVQCPLCKNVRTNPTALASSGYVFCYPCIYKYLNQHGCCPITHLPSASKQLVRLYVDETN</sequence>
<comment type="caution">
    <text evidence="20">The sequence shown here is derived from an EMBL/GenBank/DDBJ whole genome shotgun (WGS) entry which is preliminary data.</text>
</comment>
<evidence type="ECO:0000256" key="14">
    <source>
        <dbReference type="ARBA" id="ARBA00023140"/>
    </source>
</evidence>
<evidence type="ECO:0000256" key="10">
    <source>
        <dbReference type="ARBA" id="ARBA00022833"/>
    </source>
</evidence>
<evidence type="ECO:0000256" key="2">
    <source>
        <dbReference type="ARBA" id="ARBA00004906"/>
    </source>
</evidence>
<reference evidence="20" key="1">
    <citation type="journal article" date="2023" name="G3 (Bethesda)">
        <title>Whole genome assembly and annotation of the endangered Caribbean coral Acropora cervicornis.</title>
        <authorList>
            <person name="Selwyn J.D."/>
            <person name="Vollmer S.V."/>
        </authorList>
    </citation>
    <scope>NUCLEOTIDE SEQUENCE</scope>
    <source>
        <strain evidence="20">K2</strain>
    </source>
</reference>
<evidence type="ECO:0000256" key="16">
    <source>
        <dbReference type="ARBA" id="ARBA00045862"/>
    </source>
</evidence>
<feature type="transmembrane region" description="Helical" evidence="18">
    <location>
        <begin position="158"/>
        <end position="183"/>
    </location>
</feature>
<dbReference type="GO" id="GO:0006513">
    <property type="term" value="P:protein monoubiquitination"/>
    <property type="evidence" value="ECO:0007669"/>
    <property type="project" value="TreeGrafter"/>
</dbReference>
<evidence type="ECO:0000256" key="5">
    <source>
        <dbReference type="ARBA" id="ARBA00022448"/>
    </source>
</evidence>
<evidence type="ECO:0000256" key="15">
    <source>
        <dbReference type="ARBA" id="ARBA00029692"/>
    </source>
</evidence>
<evidence type="ECO:0000256" key="8">
    <source>
        <dbReference type="ARBA" id="ARBA00022771"/>
    </source>
</evidence>
<comment type="subcellular location">
    <subcellularLocation>
        <location evidence="1">Peroxisome membrane</location>
        <topology evidence="1">Multi-pass membrane protein</topology>
    </subcellularLocation>
</comment>
<evidence type="ECO:0000256" key="13">
    <source>
        <dbReference type="ARBA" id="ARBA00023136"/>
    </source>
</evidence>
<dbReference type="Gene3D" id="3.30.40.10">
    <property type="entry name" value="Zinc/RING finger domain, C3HC4 (zinc finger)"/>
    <property type="match status" value="1"/>
</dbReference>
<evidence type="ECO:0000256" key="4">
    <source>
        <dbReference type="ARBA" id="ARBA00018980"/>
    </source>
</evidence>
<organism evidence="20 21">
    <name type="scientific">Acropora cervicornis</name>
    <name type="common">Staghorn coral</name>
    <dbReference type="NCBI Taxonomy" id="6130"/>
    <lineage>
        <taxon>Eukaryota</taxon>
        <taxon>Metazoa</taxon>
        <taxon>Cnidaria</taxon>
        <taxon>Anthozoa</taxon>
        <taxon>Hexacorallia</taxon>
        <taxon>Scleractinia</taxon>
        <taxon>Astrocoeniina</taxon>
        <taxon>Acroporidae</taxon>
        <taxon>Acropora</taxon>
    </lineage>
</organism>
<dbReference type="CDD" id="cd16451">
    <property type="entry name" value="mRING_PEX12"/>
    <property type="match status" value="1"/>
</dbReference>
<protein>
    <recommendedName>
        <fullName evidence="4 17">Peroxisome assembly protein 12</fullName>
    </recommendedName>
    <alternativeName>
        <fullName evidence="15 17">Peroxin-12</fullName>
    </alternativeName>
</protein>
<evidence type="ECO:0000256" key="3">
    <source>
        <dbReference type="ARBA" id="ARBA00008704"/>
    </source>
</evidence>
<dbReference type="Proteomes" id="UP001249851">
    <property type="component" value="Unassembled WGS sequence"/>
</dbReference>
<dbReference type="PIRSF" id="PIRSF038074">
    <property type="entry name" value="Peroxisome_assembly_p12"/>
    <property type="match status" value="1"/>
</dbReference>
<dbReference type="GO" id="GO:0004842">
    <property type="term" value="F:ubiquitin-protein transferase activity"/>
    <property type="evidence" value="ECO:0007669"/>
    <property type="project" value="TreeGrafter"/>
</dbReference>
<evidence type="ECO:0000256" key="11">
    <source>
        <dbReference type="ARBA" id="ARBA00022927"/>
    </source>
</evidence>
<keyword evidence="5" id="KW-0813">Transport</keyword>
<keyword evidence="8" id="KW-0863">Zinc-finger</keyword>
<keyword evidence="13 17" id="KW-0472">Membrane</keyword>
<evidence type="ECO:0000256" key="17">
    <source>
        <dbReference type="PIRNR" id="PIRNR038074"/>
    </source>
</evidence>
<dbReference type="GO" id="GO:0016558">
    <property type="term" value="P:protein import into peroxisome matrix"/>
    <property type="evidence" value="ECO:0007669"/>
    <property type="project" value="UniProtKB-UniRule"/>
</dbReference>
<keyword evidence="9" id="KW-0833">Ubl conjugation pathway</keyword>
<keyword evidence="21" id="KW-1185">Reference proteome</keyword>
<evidence type="ECO:0000259" key="19">
    <source>
        <dbReference type="Pfam" id="PF04757"/>
    </source>
</evidence>
<dbReference type="EMBL" id="JARQWQ010000071">
    <property type="protein sequence ID" value="KAK2554263.1"/>
    <property type="molecule type" value="Genomic_DNA"/>
</dbReference>
<keyword evidence="11" id="KW-0653">Protein transport</keyword>
<dbReference type="InterPro" id="IPR006845">
    <property type="entry name" value="Pex_N"/>
</dbReference>
<dbReference type="GO" id="GO:0005778">
    <property type="term" value="C:peroxisomal membrane"/>
    <property type="evidence" value="ECO:0007669"/>
    <property type="project" value="UniProtKB-SubCell"/>
</dbReference>
<evidence type="ECO:0000256" key="12">
    <source>
        <dbReference type="ARBA" id="ARBA00022989"/>
    </source>
</evidence>
<dbReference type="InterPro" id="IPR017375">
    <property type="entry name" value="PEX12"/>
</dbReference>
<dbReference type="SUPFAM" id="SSF57850">
    <property type="entry name" value="RING/U-box"/>
    <property type="match status" value="1"/>
</dbReference>
<evidence type="ECO:0000256" key="1">
    <source>
        <dbReference type="ARBA" id="ARBA00004585"/>
    </source>
</evidence>
<dbReference type="PANTHER" id="PTHR12888:SF0">
    <property type="entry name" value="PEROXISOME ASSEMBLY PROTEIN 12"/>
    <property type="match status" value="1"/>
</dbReference>
<dbReference type="GO" id="GO:0008270">
    <property type="term" value="F:zinc ion binding"/>
    <property type="evidence" value="ECO:0007669"/>
    <property type="project" value="UniProtKB-KW"/>
</dbReference>
<accession>A0AAD9Q421</accession>
<dbReference type="GO" id="GO:1990429">
    <property type="term" value="C:peroxisomal importomer complex"/>
    <property type="evidence" value="ECO:0007669"/>
    <property type="project" value="TreeGrafter"/>
</dbReference>
<evidence type="ECO:0000256" key="18">
    <source>
        <dbReference type="SAM" id="Phobius"/>
    </source>
</evidence>
<comment type="pathway">
    <text evidence="2">Protein modification; protein ubiquitination.</text>
</comment>
<dbReference type="PANTHER" id="PTHR12888">
    <property type="entry name" value="PEROXISOME ASSEMBLY PROTEIN 12 PEROXIN-12"/>
    <property type="match status" value="1"/>
</dbReference>